<dbReference type="InterPro" id="IPR043502">
    <property type="entry name" value="DNA/RNA_pol_sf"/>
</dbReference>
<dbReference type="InterPro" id="IPR001584">
    <property type="entry name" value="Integrase_cat-core"/>
</dbReference>
<protein>
    <recommendedName>
        <fullName evidence="2">Integrase catalytic domain-containing protein</fullName>
    </recommendedName>
</protein>
<dbReference type="Pfam" id="PF05380">
    <property type="entry name" value="Peptidase_A17"/>
    <property type="match status" value="1"/>
</dbReference>
<dbReference type="InterPro" id="IPR040676">
    <property type="entry name" value="DUF5641"/>
</dbReference>
<dbReference type="PROSITE" id="PS50994">
    <property type="entry name" value="INTEGRASE"/>
    <property type="match status" value="1"/>
</dbReference>
<dbReference type="Pfam" id="PF03564">
    <property type="entry name" value="DUF1759"/>
    <property type="match status" value="1"/>
</dbReference>
<dbReference type="Gene3D" id="3.30.420.10">
    <property type="entry name" value="Ribonuclease H-like superfamily/Ribonuclease H"/>
    <property type="match status" value="1"/>
</dbReference>
<dbReference type="SUPFAM" id="SSF53098">
    <property type="entry name" value="Ribonuclease H-like"/>
    <property type="match status" value="1"/>
</dbReference>
<dbReference type="SUPFAM" id="SSF56672">
    <property type="entry name" value="DNA/RNA polymerases"/>
    <property type="match status" value="1"/>
</dbReference>
<evidence type="ECO:0000313" key="4">
    <source>
        <dbReference type="Proteomes" id="UP000069940"/>
    </source>
</evidence>
<dbReference type="CDD" id="cd01644">
    <property type="entry name" value="RT_pepA17"/>
    <property type="match status" value="1"/>
</dbReference>
<evidence type="ECO:0000259" key="2">
    <source>
        <dbReference type="PROSITE" id="PS50994"/>
    </source>
</evidence>
<sequence>MTLDRTPTKSEKVTMTDITTLVHQRGQAKAQVTKIRKALESMAGAGSTAPSTAMLAVYSKKLDRFYSEYREYHNQIVAVIPDDRLDEQIEAYDLFETQHTETCVLLETIVQSINDDAQPRAQANTQQQPDAPRIIVQQQPLKAPIPSFDGKPENWPRFKAMFLDVMRTSADSDAIKLYHLDRALVGTAAGIIDSRTLSQNDYEHAWKILEDIYEDKRVIVDVHINGLLALPKMHRENAKELRALIDEVTQHVDGLALMNEEMTGFSEHFVVNLLAAALDKETRLQWEATISHKELPEYEDTIEFLKKRCAVLERVEASLAKQASTSKTSVPVKNPGYQPKNATSKSYAVTTKDRTCELCGTGNHPVYKCEAFREMTVAHRQAKLQCLVADPEFYKPGDVDLLIGVQLFFALLMPGQFRIAENLPVLQETRLGWVVAGSIEDVGSPRVEQHCYTTSLQNFSETMEKFWSVESVDSCELLTGEEQLCEEIFCSTTRRDQSGRYIVQLPLKESVFQMKSNRSIALRRFFMMEQRFQKDPELKKLYVEFINEYKSLNHCEPIDESQDPPNLVKYYLPHHAVLKPSSSSTKLRVVFDASSKAKGPSLNDCLMIGPVVQNDLFSIILRFRKHRYVFSADISKMYRQIQVERIHTPLLRIFWRENPTDPLQVLELTTVTYGTSAAPFLATRSLQQLAFDESTRYPFAAQIVLEDFYVDDALTGAETVEEAIQRRVELTEILNCGGFPIHKWCSNEPAILETVPEKDREQFLSFEDLDINQAIKTLGLLWDPAEDVYRFRLDLPCLGGCSPTKRNVLSQIAKIFDPLGLISPVVVFAKIIMQQIWMSKLKWDDVLDGKLLQAWIVFRDTLNHIHEIKIPRFFGSVNPVRYEIHGFADASSVAYGACLYIRVVTQDGVKVSLVCSKSKVAPIKGLTIPRSELCAALLLVRLFLKVYPAVKMEFESVHFWSDSQVVLAWLRKPLPQLNLFVRNRISEIVEGSSGADWNYVKSVENPADVVSRGQPPQLLVSNDLWWHGPQFLRSRTYRVDEPVLISDDELPEWSPVTNTSVVSVPEPLPVMTAFGSFRKLQRVIAYVRRFVTNARSAKSQRITSRYLTVQEMRESMNVIVKYVQKSEFADEIGRLESKEPLRRLGNLGVMMRNDILRVGGRLRNASLPFGAKHQMLLPDKNPIVESLLRTLHRELLHIGPSGLIAYVRQKFWLLNARSVARKIVRSCVVCFRCSPQLLQPSMGDLPQARVVPAPPFSKSGVDFAGPVFIRQGGRKSTLVKAYICLFVCMATKAIHLELVSDLSAVAFVAALHRFVARRGLVEELFSDNGSNFVGAKSELHSLYELFKSDQLQGKLNEFCQAREIRWTFIPPRAPNFGGLWEAGVKSTKTHLKKVLRDASLTFEEYYTVLTQIEAILNSRPLFSSSADPNEPEAIIPGHFLIGRELTAIPEPNLEDTKLNRLSRWQLVQRIRDHFWRRWSREYLNTLQTRQKWTKGCKNVTPDTVVLLKEDNIPPQLWKLGRIVNVYPGSDSVVRVADVQTVNGVFRRPISKLAPLPIEQNLH</sequence>
<dbReference type="PANTHER" id="PTHR47331:SF1">
    <property type="entry name" value="GAG-LIKE PROTEIN"/>
    <property type="match status" value="1"/>
</dbReference>
<dbReference type="InterPro" id="IPR008042">
    <property type="entry name" value="Retrotrans_Pao"/>
</dbReference>
<accession>A0ABM1XJT5</accession>
<dbReference type="InterPro" id="IPR036397">
    <property type="entry name" value="RNaseH_sf"/>
</dbReference>
<dbReference type="RefSeq" id="XP_062713872.1">
    <property type="nucleotide sequence ID" value="XM_062857888.1"/>
</dbReference>
<evidence type="ECO:0000256" key="1">
    <source>
        <dbReference type="SAM" id="MobiDB-lite"/>
    </source>
</evidence>
<dbReference type="InterPro" id="IPR005312">
    <property type="entry name" value="DUF1759"/>
</dbReference>
<proteinExistence type="predicted"/>
<reference evidence="4" key="1">
    <citation type="journal article" date="2015" name="Proc. Natl. Acad. Sci. U.S.A.">
        <title>Genome sequence of the Asian Tiger mosquito, Aedes albopictus, reveals insights into its biology, genetics, and evolution.</title>
        <authorList>
            <person name="Chen X.G."/>
            <person name="Jiang X."/>
            <person name="Gu J."/>
            <person name="Xu M."/>
            <person name="Wu Y."/>
            <person name="Deng Y."/>
            <person name="Zhang C."/>
            <person name="Bonizzoni M."/>
            <person name="Dermauw W."/>
            <person name="Vontas J."/>
            <person name="Armbruster P."/>
            <person name="Huang X."/>
            <person name="Yang Y."/>
            <person name="Zhang H."/>
            <person name="He W."/>
            <person name="Peng H."/>
            <person name="Liu Y."/>
            <person name="Wu K."/>
            <person name="Chen J."/>
            <person name="Lirakis M."/>
            <person name="Topalis P."/>
            <person name="Van Leeuwen T."/>
            <person name="Hall A.B."/>
            <person name="Jiang X."/>
            <person name="Thorpe C."/>
            <person name="Mueller R.L."/>
            <person name="Sun C."/>
            <person name="Waterhouse R.M."/>
            <person name="Yan G."/>
            <person name="Tu Z.J."/>
            <person name="Fang X."/>
            <person name="James A.A."/>
        </authorList>
    </citation>
    <scope>NUCLEOTIDE SEQUENCE [LARGE SCALE GENOMIC DNA]</scope>
    <source>
        <strain evidence="4">Foshan</strain>
    </source>
</reference>
<dbReference type="Pfam" id="PF17921">
    <property type="entry name" value="Integrase_H2C2"/>
    <property type="match status" value="1"/>
</dbReference>
<dbReference type="InterPro" id="IPR012337">
    <property type="entry name" value="RNaseH-like_sf"/>
</dbReference>
<dbReference type="InterPro" id="IPR041588">
    <property type="entry name" value="Integrase_H2C2"/>
</dbReference>
<dbReference type="EnsemblMetazoa" id="AALFPA23_000285.R37961">
    <property type="protein sequence ID" value="AALFPA23_000285.P37961"/>
    <property type="gene ID" value="AALFPA23_000285"/>
</dbReference>
<dbReference type="Proteomes" id="UP000069940">
    <property type="component" value="Unassembled WGS sequence"/>
</dbReference>
<organism evidence="3 4">
    <name type="scientific">Aedes albopictus</name>
    <name type="common">Asian tiger mosquito</name>
    <name type="synonym">Stegomyia albopicta</name>
    <dbReference type="NCBI Taxonomy" id="7160"/>
    <lineage>
        <taxon>Eukaryota</taxon>
        <taxon>Metazoa</taxon>
        <taxon>Ecdysozoa</taxon>
        <taxon>Arthropoda</taxon>
        <taxon>Hexapoda</taxon>
        <taxon>Insecta</taxon>
        <taxon>Pterygota</taxon>
        <taxon>Neoptera</taxon>
        <taxon>Endopterygota</taxon>
        <taxon>Diptera</taxon>
        <taxon>Nematocera</taxon>
        <taxon>Culicoidea</taxon>
        <taxon>Culicidae</taxon>
        <taxon>Culicinae</taxon>
        <taxon>Aedini</taxon>
        <taxon>Aedes</taxon>
        <taxon>Stegomyia</taxon>
    </lineage>
</organism>
<reference evidence="3" key="2">
    <citation type="submission" date="2025-05" db="UniProtKB">
        <authorList>
            <consortium name="EnsemblMetazoa"/>
        </authorList>
    </citation>
    <scope>IDENTIFICATION</scope>
    <source>
        <strain evidence="3">Foshan</strain>
    </source>
</reference>
<dbReference type="PANTHER" id="PTHR47331">
    <property type="entry name" value="PHD-TYPE DOMAIN-CONTAINING PROTEIN"/>
    <property type="match status" value="1"/>
</dbReference>
<keyword evidence="4" id="KW-1185">Reference proteome</keyword>
<name>A0ABM1XJT5_AEDAL</name>
<feature type="domain" description="Integrase catalytic" evidence="2">
    <location>
        <begin position="1251"/>
        <end position="1439"/>
    </location>
</feature>
<dbReference type="Pfam" id="PF18701">
    <property type="entry name" value="DUF5641"/>
    <property type="match status" value="1"/>
</dbReference>
<feature type="region of interest" description="Disordered" evidence="1">
    <location>
        <begin position="324"/>
        <end position="344"/>
    </location>
</feature>
<dbReference type="GeneID" id="134290712"/>
<evidence type="ECO:0000313" key="3">
    <source>
        <dbReference type="EnsemblMetazoa" id="AALFPA23_000285.P37961"/>
    </source>
</evidence>